<accession>A0A432ZPP4</accession>
<gene>
    <name evidence="1" type="ORF">CWI84_09505</name>
</gene>
<proteinExistence type="predicted"/>
<evidence type="ECO:0000313" key="2">
    <source>
        <dbReference type="Proteomes" id="UP000287996"/>
    </source>
</evidence>
<reference evidence="1 2" key="1">
    <citation type="journal article" date="2011" name="Front. Microbiol.">
        <title>Genomic signatures of strain selection and enhancement in Bacillus atrophaeus var. globigii, a historical biowarfare simulant.</title>
        <authorList>
            <person name="Gibbons H.S."/>
            <person name="Broomall S.M."/>
            <person name="McNew L.A."/>
            <person name="Daligault H."/>
            <person name="Chapman C."/>
            <person name="Bruce D."/>
            <person name="Karavis M."/>
            <person name="Krepps M."/>
            <person name="McGregor P.A."/>
            <person name="Hong C."/>
            <person name="Park K.H."/>
            <person name="Akmal A."/>
            <person name="Feldman A."/>
            <person name="Lin J.S."/>
            <person name="Chang W.E."/>
            <person name="Higgs B.W."/>
            <person name="Demirev P."/>
            <person name="Lindquist J."/>
            <person name="Liem A."/>
            <person name="Fochler E."/>
            <person name="Read T.D."/>
            <person name="Tapia R."/>
            <person name="Johnson S."/>
            <person name="Bishop-Lilly K.A."/>
            <person name="Detter C."/>
            <person name="Han C."/>
            <person name="Sozhamannan S."/>
            <person name="Rosenzweig C.N."/>
            <person name="Skowronski E.W."/>
        </authorList>
    </citation>
    <scope>NUCLEOTIDE SEQUENCE [LARGE SCALE GENOMIC DNA]</scope>
    <source>
        <strain evidence="1 2">CC-PW-9</strain>
    </source>
</reference>
<dbReference type="AlphaFoldDB" id="A0A432ZPP4"/>
<dbReference type="Proteomes" id="UP000287996">
    <property type="component" value="Unassembled WGS sequence"/>
</dbReference>
<sequence length="81" mass="9627">MSVYWEKAKVVIDMNSMQRKILLDIKLELEKENNPLLDKFYSLFSQGDAKVIFVWLNEQVCLKKLPDSAKSYMTDLYYTVR</sequence>
<evidence type="ECO:0000313" key="1">
    <source>
        <dbReference type="EMBL" id="RUO79853.1"/>
    </source>
</evidence>
<keyword evidence="2" id="KW-1185">Reference proteome</keyword>
<dbReference type="EMBL" id="PIQH01000008">
    <property type="protein sequence ID" value="RUO79853.1"/>
    <property type="molecule type" value="Genomic_DNA"/>
</dbReference>
<comment type="caution">
    <text evidence="1">The sequence shown here is derived from an EMBL/GenBank/DDBJ whole genome shotgun (WGS) entry which is preliminary data.</text>
</comment>
<protein>
    <submittedName>
        <fullName evidence="1">Uncharacterized protein</fullName>
    </submittedName>
</protein>
<name>A0A432ZPP4_9GAMM</name>
<organism evidence="1 2">
    <name type="scientific">Idiomarina tyrosinivorans</name>
    <dbReference type="NCBI Taxonomy" id="1445662"/>
    <lineage>
        <taxon>Bacteria</taxon>
        <taxon>Pseudomonadati</taxon>
        <taxon>Pseudomonadota</taxon>
        <taxon>Gammaproteobacteria</taxon>
        <taxon>Alteromonadales</taxon>
        <taxon>Idiomarinaceae</taxon>
        <taxon>Idiomarina</taxon>
    </lineage>
</organism>